<evidence type="ECO:0000256" key="5">
    <source>
        <dbReference type="ARBA" id="ARBA00012807"/>
    </source>
</evidence>
<dbReference type="eggNOG" id="COG0336">
    <property type="taxonomic scope" value="Bacteria"/>
</dbReference>
<comment type="caution">
    <text evidence="19">The sequence shown here is derived from an EMBL/GenBank/DDBJ whole genome shotgun (WGS) entry which is preliminary data.</text>
</comment>
<sequence>MRVAMVSLFPEMLGLVRDLGVTGRAVRDERLSLTAINPRDYTLDRHRSVDDRPYGGGPGMVMRPEPLAAALEAGREFAGDGATVIYLSPQGQRFDHGRAKELAELPGMVLLAGRYEGVDERLIRSAVDEELSIGDYVLSGGELAALVVIDAVARLLPGVLGHEDSAAEDSFAQGLLDCPHFTRPEQYEGQDVPDVLLSGDHAAIRRWRLKQALGRTWERRPDLLDALEQKRQLTAEEQKLLAEYQQDAV</sequence>
<evidence type="ECO:0000259" key="18">
    <source>
        <dbReference type="Pfam" id="PF01746"/>
    </source>
</evidence>
<keyword evidence="7 15" id="KW-0963">Cytoplasm</keyword>
<dbReference type="RefSeq" id="WP_008296080.1">
    <property type="nucleotide sequence ID" value="NZ_CM002299.1"/>
</dbReference>
<dbReference type="InterPro" id="IPR023148">
    <property type="entry name" value="tRNA_m1G_MeTrfase_C_sf"/>
</dbReference>
<dbReference type="InterPro" id="IPR029028">
    <property type="entry name" value="Alpha/beta_knot_MTases"/>
</dbReference>
<evidence type="ECO:0000313" key="20">
    <source>
        <dbReference type="Proteomes" id="UP000019205"/>
    </source>
</evidence>
<dbReference type="InterPro" id="IPR029026">
    <property type="entry name" value="tRNA_m1G_MTases_N"/>
</dbReference>
<dbReference type="STRING" id="314285.KT71_18192"/>
<proteinExistence type="inferred from homology"/>
<evidence type="ECO:0000256" key="10">
    <source>
        <dbReference type="ARBA" id="ARBA00022691"/>
    </source>
</evidence>
<evidence type="ECO:0000313" key="19">
    <source>
        <dbReference type="EMBL" id="EAQ95960.1"/>
    </source>
</evidence>
<dbReference type="FunFam" id="1.10.1270.20:FF:000001">
    <property type="entry name" value="tRNA (guanine-N(1)-)-methyltransferase"/>
    <property type="match status" value="1"/>
</dbReference>
<dbReference type="GO" id="GO:0052906">
    <property type="term" value="F:tRNA (guanine(37)-N1)-methyltransferase activity"/>
    <property type="evidence" value="ECO:0007669"/>
    <property type="project" value="UniProtKB-UniRule"/>
</dbReference>
<evidence type="ECO:0000256" key="14">
    <source>
        <dbReference type="ARBA" id="ARBA00047783"/>
    </source>
</evidence>
<evidence type="ECO:0000256" key="1">
    <source>
        <dbReference type="ARBA" id="ARBA00002634"/>
    </source>
</evidence>
<dbReference type="Proteomes" id="UP000019205">
    <property type="component" value="Chromosome"/>
</dbReference>
<evidence type="ECO:0000256" key="7">
    <source>
        <dbReference type="ARBA" id="ARBA00022490"/>
    </source>
</evidence>
<keyword evidence="11 15" id="KW-0819">tRNA processing</keyword>
<evidence type="ECO:0000256" key="13">
    <source>
        <dbReference type="ARBA" id="ARBA00033392"/>
    </source>
</evidence>
<dbReference type="EC" id="2.1.1.228" evidence="5 15"/>
<evidence type="ECO:0000256" key="4">
    <source>
        <dbReference type="ARBA" id="ARBA00011738"/>
    </source>
</evidence>
<dbReference type="PIRSF" id="PIRSF000386">
    <property type="entry name" value="tRNA_mtase"/>
    <property type="match status" value="1"/>
</dbReference>
<evidence type="ECO:0000256" key="16">
    <source>
        <dbReference type="PIRSR" id="PIRSR000386-1"/>
    </source>
</evidence>
<evidence type="ECO:0000256" key="6">
    <source>
        <dbReference type="ARBA" id="ARBA00014679"/>
    </source>
</evidence>
<evidence type="ECO:0000256" key="9">
    <source>
        <dbReference type="ARBA" id="ARBA00022679"/>
    </source>
</evidence>
<dbReference type="HAMAP" id="MF_00605">
    <property type="entry name" value="TrmD"/>
    <property type="match status" value="1"/>
</dbReference>
<evidence type="ECO:0000256" key="3">
    <source>
        <dbReference type="ARBA" id="ARBA00007630"/>
    </source>
</evidence>
<evidence type="ECO:0000256" key="2">
    <source>
        <dbReference type="ARBA" id="ARBA00004496"/>
    </source>
</evidence>
<dbReference type="OrthoDB" id="9807416at2"/>
<dbReference type="Gene3D" id="3.40.1280.10">
    <property type="match status" value="1"/>
</dbReference>
<evidence type="ECO:0000256" key="15">
    <source>
        <dbReference type="HAMAP-Rule" id="MF_00605"/>
    </source>
</evidence>
<feature type="binding site" evidence="15 16">
    <location>
        <position position="113"/>
    </location>
    <ligand>
        <name>S-adenosyl-L-methionine</name>
        <dbReference type="ChEBI" id="CHEBI:59789"/>
    </ligand>
</feature>
<dbReference type="Pfam" id="PF01746">
    <property type="entry name" value="tRNA_m1G_MT"/>
    <property type="match status" value="1"/>
</dbReference>
<evidence type="ECO:0000256" key="12">
    <source>
        <dbReference type="ARBA" id="ARBA00029736"/>
    </source>
</evidence>
<feature type="binding site" evidence="15 16">
    <location>
        <begin position="133"/>
        <end position="138"/>
    </location>
    <ligand>
        <name>S-adenosyl-L-methionine</name>
        <dbReference type="ChEBI" id="CHEBI:59789"/>
    </ligand>
</feature>
<reference evidence="19 20" key="1">
    <citation type="journal article" date="2007" name="Proc. Natl. Acad. Sci. U.S.A.">
        <title>Characterization of a marine gammaproteobacterium capable of aerobic anoxygenic photosynthesis.</title>
        <authorList>
            <person name="Fuchs B.M."/>
            <person name="Spring S."/>
            <person name="Teeling H."/>
            <person name="Quast C."/>
            <person name="Wulf J."/>
            <person name="Schattenhofer M."/>
            <person name="Yan S."/>
            <person name="Ferriera S."/>
            <person name="Johnson J."/>
            <person name="Glockner F.O."/>
            <person name="Amann R."/>
        </authorList>
    </citation>
    <scope>NUCLEOTIDE SEQUENCE [LARGE SCALE GENOMIC DNA]</scope>
    <source>
        <strain evidence="19">KT71</strain>
    </source>
</reference>
<dbReference type="GO" id="GO:0005829">
    <property type="term" value="C:cytosol"/>
    <property type="evidence" value="ECO:0007669"/>
    <property type="project" value="TreeGrafter"/>
</dbReference>
<accession>A4ADG2</accession>
<dbReference type="FunFam" id="3.40.1280.10:FF:000001">
    <property type="entry name" value="tRNA (guanine-N(1)-)-methyltransferase"/>
    <property type="match status" value="1"/>
</dbReference>
<comment type="subunit">
    <text evidence="4 15 17">Homodimer.</text>
</comment>
<keyword evidence="8 15" id="KW-0489">Methyltransferase</keyword>
<dbReference type="GO" id="GO:0002939">
    <property type="term" value="P:tRNA N1-guanine methylation"/>
    <property type="evidence" value="ECO:0007669"/>
    <property type="project" value="TreeGrafter"/>
</dbReference>
<dbReference type="InterPro" id="IPR002649">
    <property type="entry name" value="tRNA_m1G_MeTrfase_TrmD"/>
</dbReference>
<dbReference type="AlphaFoldDB" id="A4ADG2"/>
<protein>
    <recommendedName>
        <fullName evidence="6 15">tRNA (guanine-N(1)-)-methyltransferase</fullName>
        <ecNumber evidence="5 15">2.1.1.228</ecNumber>
    </recommendedName>
    <alternativeName>
        <fullName evidence="12 15">M1G-methyltransferase</fullName>
    </alternativeName>
    <alternativeName>
        <fullName evidence="13 15">tRNA [GM37] methyltransferase</fullName>
    </alternativeName>
</protein>
<dbReference type="NCBIfam" id="TIGR00088">
    <property type="entry name" value="trmD"/>
    <property type="match status" value="1"/>
</dbReference>
<dbReference type="PANTHER" id="PTHR46417">
    <property type="entry name" value="TRNA (GUANINE-N(1)-)-METHYLTRANSFERASE"/>
    <property type="match status" value="1"/>
</dbReference>
<dbReference type="NCBIfam" id="NF000648">
    <property type="entry name" value="PRK00026.1"/>
    <property type="match status" value="1"/>
</dbReference>
<dbReference type="CDD" id="cd18080">
    <property type="entry name" value="TrmD-like"/>
    <property type="match status" value="1"/>
</dbReference>
<organism evidence="19 20">
    <name type="scientific">Congregibacter litoralis KT71</name>
    <dbReference type="NCBI Taxonomy" id="314285"/>
    <lineage>
        <taxon>Bacteria</taxon>
        <taxon>Pseudomonadati</taxon>
        <taxon>Pseudomonadota</taxon>
        <taxon>Gammaproteobacteria</taxon>
        <taxon>Cellvibrionales</taxon>
        <taxon>Halieaceae</taxon>
        <taxon>Congregibacter</taxon>
    </lineage>
</organism>
<evidence type="ECO:0000256" key="17">
    <source>
        <dbReference type="RuleBase" id="RU003464"/>
    </source>
</evidence>
<comment type="similarity">
    <text evidence="3 15 17">Belongs to the RNA methyltransferase TrmD family.</text>
</comment>
<reference evidence="19 20" key="2">
    <citation type="journal article" date="2009" name="PLoS ONE">
        <title>The photosynthetic apparatus and its regulation in the aerobic gammaproteobacterium Congregibacter litoralis gen. nov., sp. nov.</title>
        <authorList>
            <person name="Spring S."/>
            <person name="Lunsdorf H."/>
            <person name="Fuchs B.M."/>
            <person name="Tindall B.J."/>
        </authorList>
    </citation>
    <scope>NUCLEOTIDE SEQUENCE [LARGE SCALE GENOMIC DNA]</scope>
    <source>
        <strain evidence="19">KT71</strain>
    </source>
</reference>
<evidence type="ECO:0000256" key="8">
    <source>
        <dbReference type="ARBA" id="ARBA00022603"/>
    </source>
</evidence>
<keyword evidence="20" id="KW-1185">Reference proteome</keyword>
<keyword evidence="10 15" id="KW-0949">S-adenosyl-L-methionine</keyword>
<dbReference type="HOGENOM" id="CLU_047363_0_1_6"/>
<evidence type="ECO:0000256" key="11">
    <source>
        <dbReference type="ARBA" id="ARBA00022694"/>
    </source>
</evidence>
<name>A4ADG2_9GAMM</name>
<gene>
    <name evidence="15" type="primary">trmD</name>
    <name evidence="19" type="ORF">KT71_18192</name>
</gene>
<feature type="domain" description="tRNA methyltransferase TRMD/TRM10-type" evidence="18">
    <location>
        <begin position="1"/>
        <end position="225"/>
    </location>
</feature>
<comment type="function">
    <text evidence="1 15 17">Specifically methylates guanosine-37 in various tRNAs.</text>
</comment>
<dbReference type="PANTHER" id="PTHR46417:SF1">
    <property type="entry name" value="TRNA (GUANINE-N(1)-)-METHYLTRANSFERASE"/>
    <property type="match status" value="1"/>
</dbReference>
<dbReference type="InterPro" id="IPR016009">
    <property type="entry name" value="tRNA_MeTrfase_TRMD/TRM10"/>
</dbReference>
<dbReference type="Gene3D" id="1.10.1270.20">
    <property type="entry name" value="tRNA(m1g37)methyltransferase, domain 2"/>
    <property type="match status" value="1"/>
</dbReference>
<comment type="subcellular location">
    <subcellularLocation>
        <location evidence="2 15 17">Cytoplasm</location>
    </subcellularLocation>
</comment>
<dbReference type="EMBL" id="AAOA02000001">
    <property type="protein sequence ID" value="EAQ95960.1"/>
    <property type="molecule type" value="Genomic_DNA"/>
</dbReference>
<comment type="catalytic activity">
    <reaction evidence="14 15 17">
        <text>guanosine(37) in tRNA + S-adenosyl-L-methionine = N(1)-methylguanosine(37) in tRNA + S-adenosyl-L-homocysteine + H(+)</text>
        <dbReference type="Rhea" id="RHEA:36899"/>
        <dbReference type="Rhea" id="RHEA-COMP:10145"/>
        <dbReference type="Rhea" id="RHEA-COMP:10147"/>
        <dbReference type="ChEBI" id="CHEBI:15378"/>
        <dbReference type="ChEBI" id="CHEBI:57856"/>
        <dbReference type="ChEBI" id="CHEBI:59789"/>
        <dbReference type="ChEBI" id="CHEBI:73542"/>
        <dbReference type="ChEBI" id="CHEBI:74269"/>
        <dbReference type="EC" id="2.1.1.228"/>
    </reaction>
</comment>
<dbReference type="SUPFAM" id="SSF75217">
    <property type="entry name" value="alpha/beta knot"/>
    <property type="match status" value="1"/>
</dbReference>
<keyword evidence="9 15" id="KW-0808">Transferase</keyword>